<reference evidence="2 3" key="1">
    <citation type="submission" date="2020-08" db="EMBL/GenBank/DDBJ databases">
        <title>Amycolatopsis echigonensis JCM 21831.</title>
        <authorList>
            <person name="Tedsree N."/>
            <person name="Kuncharoen N."/>
            <person name="Likhitwitayawuid K."/>
            <person name="Tanasupawat S."/>
        </authorList>
    </citation>
    <scope>NUCLEOTIDE SEQUENCE [LARGE SCALE GENOMIC DNA]</scope>
    <source>
        <strain evidence="2 3">JCM 21831</strain>
    </source>
</reference>
<dbReference type="RefSeq" id="WP_183126580.1">
    <property type="nucleotide sequence ID" value="NZ_JACJHR010000085.1"/>
</dbReference>
<evidence type="ECO:0000313" key="3">
    <source>
        <dbReference type="Proteomes" id="UP000550260"/>
    </source>
</evidence>
<accession>A0A8E1W6T0</accession>
<feature type="transmembrane region" description="Helical" evidence="1">
    <location>
        <begin position="52"/>
        <end position="71"/>
    </location>
</feature>
<protein>
    <submittedName>
        <fullName evidence="2">Uncharacterized protein</fullName>
    </submittedName>
</protein>
<name>A0A8E1W6T0_9PSEU</name>
<organism evidence="2 3">
    <name type="scientific">Amycolatopsis echigonensis</name>
    <dbReference type="NCBI Taxonomy" id="2576905"/>
    <lineage>
        <taxon>Bacteria</taxon>
        <taxon>Bacillati</taxon>
        <taxon>Actinomycetota</taxon>
        <taxon>Actinomycetes</taxon>
        <taxon>Pseudonocardiales</taxon>
        <taxon>Pseudonocardiaceae</taxon>
        <taxon>Amycolatopsis</taxon>
    </lineage>
</organism>
<dbReference type="Proteomes" id="UP000550260">
    <property type="component" value="Unassembled WGS sequence"/>
</dbReference>
<evidence type="ECO:0000313" key="2">
    <source>
        <dbReference type="EMBL" id="MBB2504922.1"/>
    </source>
</evidence>
<gene>
    <name evidence="2" type="ORF">H5411_37995</name>
</gene>
<dbReference type="EMBL" id="JACJHR010000085">
    <property type="protein sequence ID" value="MBB2504922.1"/>
    <property type="molecule type" value="Genomic_DNA"/>
</dbReference>
<evidence type="ECO:0000256" key="1">
    <source>
        <dbReference type="SAM" id="Phobius"/>
    </source>
</evidence>
<sequence length="72" mass="7902">MSALVFLAMAAVLGAVGWWGRRHAPALAGFHYDEQHRRKNARVIRRGGAVCWVMAALFTAFAVLTFVTSLLS</sequence>
<comment type="caution">
    <text evidence="2">The sequence shown here is derived from an EMBL/GenBank/DDBJ whole genome shotgun (WGS) entry which is preliminary data.</text>
</comment>
<dbReference type="AlphaFoldDB" id="A0A8E1W6T0"/>
<keyword evidence="1" id="KW-0812">Transmembrane</keyword>
<keyword evidence="1" id="KW-0472">Membrane</keyword>
<proteinExistence type="predicted"/>
<keyword evidence="1" id="KW-1133">Transmembrane helix</keyword>